<dbReference type="SMART" id="SM00320">
    <property type="entry name" value="WD40"/>
    <property type="match status" value="7"/>
</dbReference>
<dbReference type="InterPro" id="IPR036322">
    <property type="entry name" value="WD40_repeat_dom_sf"/>
</dbReference>
<dbReference type="Gene3D" id="2.130.10.10">
    <property type="entry name" value="YVTN repeat-like/Quinoprotein amine dehydrogenase"/>
    <property type="match status" value="1"/>
</dbReference>
<evidence type="ECO:0000313" key="7">
    <source>
        <dbReference type="EMBL" id="CUV04542.1"/>
    </source>
</evidence>
<dbReference type="PRINTS" id="PR00320">
    <property type="entry name" value="GPROTEINBRPT"/>
</dbReference>
<dbReference type="EMBL" id="JTAI01000039">
    <property type="protein sequence ID" value="PPS95190.1"/>
    <property type="molecule type" value="Genomic_DNA"/>
</dbReference>
<dbReference type="GO" id="GO:0045182">
    <property type="term" value="F:translation regulator activity"/>
    <property type="evidence" value="ECO:0007669"/>
    <property type="project" value="InterPro"/>
</dbReference>
<feature type="repeat" description="WD" evidence="6">
    <location>
        <begin position="190"/>
        <end position="231"/>
    </location>
</feature>
<feature type="repeat" description="WD" evidence="6">
    <location>
        <begin position="62"/>
        <end position="103"/>
    </location>
</feature>
<dbReference type="PROSITE" id="PS00678">
    <property type="entry name" value="WD_REPEATS_1"/>
    <property type="match status" value="2"/>
</dbReference>
<evidence type="ECO:0000256" key="2">
    <source>
        <dbReference type="ARBA" id="ARBA00022574"/>
    </source>
</evidence>
<dbReference type="InterPro" id="IPR019775">
    <property type="entry name" value="WD40_repeat_CS"/>
</dbReference>
<dbReference type="VEuPathDB" id="CryptoDB:Chro.20203"/>
<keyword evidence="3" id="KW-0677">Repeat</keyword>
<keyword evidence="2 6" id="KW-0853">WD repeat</keyword>
<comment type="similarity">
    <text evidence="1">Belongs to the WD repeat G protein beta family. Ribosomal protein RACK1 subfamily.</text>
</comment>
<dbReference type="VEuPathDB" id="CryptoDB:CHUDEA2_1870"/>
<evidence type="ECO:0000313" key="8">
    <source>
        <dbReference type="EMBL" id="PPS95190.1"/>
    </source>
</evidence>
<feature type="repeat" description="WD" evidence="6">
    <location>
        <begin position="287"/>
        <end position="313"/>
    </location>
</feature>
<dbReference type="SUPFAM" id="SSF50978">
    <property type="entry name" value="WD40 repeat-like"/>
    <property type="match status" value="1"/>
</dbReference>
<protein>
    <submittedName>
        <fullName evidence="8">Guanine nucleotide-binding protein</fullName>
    </submittedName>
</protein>
<dbReference type="AlphaFoldDB" id="A0A0S4TDZ4"/>
<keyword evidence="4" id="KW-0689">Ribosomal protein</keyword>
<proteinExistence type="inferred from homology"/>
<reference evidence="8 9" key="1">
    <citation type="submission" date="2014-11" db="EMBL/GenBank/DDBJ databases">
        <title>Comparative genomic analysis of Cryptosporidium hominis reveals occurrence of genetic recombination in virulent subtypes.</title>
        <authorList>
            <person name="Guo Y."/>
            <person name="Tang K."/>
            <person name="Frace M."/>
            <person name="Li N."/>
            <person name="Roellig D.M."/>
            <person name="Sammons S."/>
            <person name="Knipe K."/>
            <person name="Rowe L."/>
            <person name="Feng Y."/>
            <person name="Xiao L."/>
        </authorList>
    </citation>
    <scope>NUCLEOTIDE SEQUENCE [LARGE SCALE GENOMIC DNA]</scope>
    <source>
        <strain evidence="8">30976</strain>
    </source>
</reference>
<dbReference type="InterPro" id="IPR015943">
    <property type="entry name" value="WD40/YVTN_repeat-like_dom_sf"/>
</dbReference>
<evidence type="ECO:0000313" key="9">
    <source>
        <dbReference type="Proteomes" id="UP001429100"/>
    </source>
</evidence>
<name>A0A0S4TDZ4_CRYHO</name>
<keyword evidence="9" id="KW-1185">Reference proteome</keyword>
<reference evidence="7" key="2">
    <citation type="submission" date="2015-08" db="EMBL/GenBank/DDBJ databases">
        <authorList>
            <person name="Babu N.S."/>
            <person name="Beckwith C.J."/>
            <person name="Beseler K.G."/>
            <person name="Brison A."/>
            <person name="Carone J.V."/>
            <person name="Caskin T.P."/>
            <person name="Diamond M."/>
            <person name="Durham M.E."/>
            <person name="Foxe J.M."/>
            <person name="Go M."/>
            <person name="Henderson B.A."/>
            <person name="Jones I.B."/>
            <person name="McGettigan J.A."/>
            <person name="Micheletti S.J."/>
            <person name="Nasrallah M.E."/>
            <person name="Ortiz D."/>
            <person name="Piller C.R."/>
            <person name="Privatt S.R."/>
            <person name="Schneider S.L."/>
            <person name="Sharp S."/>
            <person name="Smith T.C."/>
            <person name="Stanton J.D."/>
            <person name="Ullery H.E."/>
            <person name="Wilson R.J."/>
            <person name="Serrano M.G."/>
            <person name="Buck G."/>
            <person name="Lee V."/>
            <person name="Wang Y."/>
            <person name="Carvalho R."/>
            <person name="Voegtly L."/>
            <person name="Shi R."/>
            <person name="Duckworth R."/>
            <person name="Johnson A."/>
            <person name="Loviza R."/>
            <person name="Walstead R."/>
            <person name="Shah Z."/>
            <person name="Kiflezghi M."/>
            <person name="Wade K."/>
            <person name="Ball S.L."/>
            <person name="Bradley K.W."/>
            <person name="Asai D.J."/>
            <person name="Bowman C.A."/>
            <person name="Russell D.A."/>
            <person name="Pope W.H."/>
            <person name="Jacobs-Sera D."/>
            <person name="Hendrix R.W."/>
            <person name="Hatfull G.F."/>
        </authorList>
    </citation>
    <scope>NUCLEOTIDE SEQUENCE [LARGE SCALE GENOMIC DNA]</scope>
</reference>
<dbReference type="GO" id="GO:0005840">
    <property type="term" value="C:ribosome"/>
    <property type="evidence" value="ECO:0007669"/>
    <property type="project" value="UniProtKB-KW"/>
</dbReference>
<dbReference type="CDD" id="cd00200">
    <property type="entry name" value="WD40"/>
    <property type="match status" value="1"/>
</dbReference>
<feature type="repeat" description="WD" evidence="6">
    <location>
        <begin position="11"/>
        <end position="53"/>
    </location>
</feature>
<dbReference type="GO" id="GO:1990904">
    <property type="term" value="C:ribonucleoprotein complex"/>
    <property type="evidence" value="ECO:0007669"/>
    <property type="project" value="UniProtKB-KW"/>
</dbReference>
<sequence length="313" mass="34082">MESSLEYIGCLSGHSDWVTSIAAPPDNSDIVVSASRDKSVLVWNLSDANKDQHSIGSAKTRLTGHNQAVNDVAVSSDGSYVVSGSCDKTLRLFDVNAGKSVRNFVGHTSDVFSVALSPDNRQIISGSRDHTIKVWNAMGVCMYTLLDGQHNDWVSCVRFSPSTSQPLFVSCGWDKIVKVWSHEFKPTCNLVGHSSVLYTVTIAPDGSLCASGGKDGVVMLWDVSEGKHLYSLDANHSINALCFSPCNYWLCAATDKCIRIWELEHKLPVAEFAPPAPIKNGLPWCVSLTWSNDGKTLFAGSTDSNIYVYKVKN</sequence>
<dbReference type="EMBL" id="LN877948">
    <property type="protein sequence ID" value="CUV04542.1"/>
    <property type="molecule type" value="Genomic_DNA"/>
</dbReference>
<dbReference type="OrthoDB" id="7875889at2759"/>
<dbReference type="Proteomes" id="UP001429100">
    <property type="component" value="Unassembled WGS sequence"/>
</dbReference>
<dbReference type="FunFam" id="2.130.10.10:FF:000018">
    <property type="entry name" value="Receptor for activated C kinase 1"/>
    <property type="match status" value="1"/>
</dbReference>
<keyword evidence="5" id="KW-0687">Ribonucleoprotein</keyword>
<dbReference type="GO" id="GO:0043022">
    <property type="term" value="F:ribosome binding"/>
    <property type="evidence" value="ECO:0007669"/>
    <property type="project" value="InterPro"/>
</dbReference>
<dbReference type="Proteomes" id="UP000199752">
    <property type="component" value="Chromosome 2"/>
</dbReference>
<dbReference type="VEuPathDB" id="CryptoDB:GY17_00002140"/>
<dbReference type="InterPro" id="IPR020472">
    <property type="entry name" value="WD40_PAC1"/>
</dbReference>
<evidence type="ECO:0000256" key="3">
    <source>
        <dbReference type="ARBA" id="ARBA00022737"/>
    </source>
</evidence>
<dbReference type="Pfam" id="PF00400">
    <property type="entry name" value="WD40"/>
    <property type="match status" value="7"/>
</dbReference>
<dbReference type="SMR" id="A0A0S4TDZ4"/>
<evidence type="ECO:0000256" key="4">
    <source>
        <dbReference type="ARBA" id="ARBA00022980"/>
    </source>
</evidence>
<gene>
    <name evidence="7" type="ORF">CHUDEA2_1870</name>
    <name evidence="8" type="ORF">GY17_00002140</name>
</gene>
<dbReference type="InterPro" id="IPR001680">
    <property type="entry name" value="WD40_rpt"/>
</dbReference>
<dbReference type="PANTHER" id="PTHR19868">
    <property type="entry name" value="RECEPTOR FOR ACTIVATED PROTEIN KINASE C RACK1"/>
    <property type="match status" value="1"/>
</dbReference>
<reference evidence="8 9" key="3">
    <citation type="submission" date="2017-10" db="EMBL/GenBank/DDBJ databases">
        <title>Consistent, comparative and evidence-based genome annotation and re-annotation for the closely-related species, Cryptosporidium parvum, C. hominis and C. tyzzeri.</title>
        <authorList>
            <person name="Baptista R.P."/>
            <person name="Li Y."/>
            <person name="Sateriale A."/>
            <person name="Striepen B."/>
            <person name="Kissinger J.C."/>
        </authorList>
    </citation>
    <scope>NUCLEOTIDE SEQUENCE [LARGE SCALE GENOMIC DNA]</scope>
    <source>
        <strain evidence="8">30976</strain>
    </source>
</reference>
<feature type="repeat" description="WD" evidence="6">
    <location>
        <begin position="104"/>
        <end position="136"/>
    </location>
</feature>
<evidence type="ECO:0000256" key="1">
    <source>
        <dbReference type="ARBA" id="ARBA00007253"/>
    </source>
</evidence>
<accession>A0A0S4TDZ4</accession>
<dbReference type="PROSITE" id="PS50082">
    <property type="entry name" value="WD_REPEATS_2"/>
    <property type="match status" value="6"/>
</dbReference>
<dbReference type="PROSITE" id="PS50294">
    <property type="entry name" value="WD_REPEATS_REGION"/>
    <property type="match status" value="4"/>
</dbReference>
<evidence type="ECO:0000256" key="5">
    <source>
        <dbReference type="ARBA" id="ARBA00023274"/>
    </source>
</evidence>
<feature type="repeat" description="WD" evidence="6">
    <location>
        <begin position="147"/>
        <end position="181"/>
    </location>
</feature>
<dbReference type="VEuPathDB" id="CryptoDB:ChTU502y2012_418g0150"/>
<organism evidence="7">
    <name type="scientific">Cryptosporidium hominis</name>
    <dbReference type="NCBI Taxonomy" id="237895"/>
    <lineage>
        <taxon>Eukaryota</taxon>
        <taxon>Sar</taxon>
        <taxon>Alveolata</taxon>
        <taxon>Apicomplexa</taxon>
        <taxon>Conoidasida</taxon>
        <taxon>Coccidia</taxon>
        <taxon>Eucoccidiorida</taxon>
        <taxon>Eimeriorina</taxon>
        <taxon>Cryptosporidiidae</taxon>
        <taxon>Cryptosporidium</taxon>
    </lineage>
</organism>
<evidence type="ECO:0000256" key="6">
    <source>
        <dbReference type="PROSITE-ProRule" id="PRU00221"/>
    </source>
</evidence>
<dbReference type="InterPro" id="IPR045223">
    <property type="entry name" value="RACK1-like"/>
</dbReference>